<dbReference type="SFLD" id="SFLDS00029">
    <property type="entry name" value="Radical_SAM"/>
    <property type="match status" value="1"/>
</dbReference>
<organism evidence="5 6">
    <name type="scientific">Cryptosporangium phraense</name>
    <dbReference type="NCBI Taxonomy" id="2593070"/>
    <lineage>
        <taxon>Bacteria</taxon>
        <taxon>Bacillati</taxon>
        <taxon>Actinomycetota</taxon>
        <taxon>Actinomycetes</taxon>
        <taxon>Cryptosporangiales</taxon>
        <taxon>Cryptosporangiaceae</taxon>
        <taxon>Cryptosporangium</taxon>
    </lineage>
</organism>
<sequence length="330" mass="35939">MAPGTLPGLAGLNNLVRSVRTPEFEGVTFHEVLTKSALNHVPATASMLPGEWTINPYRGCTHACTYCFARPSHEHLGLNLGADFERQLVVKINVGEVLRRELATKRVLPERVAFGTSTDPYQRAEGRYALMPSLIDALAGARIPFSILTKGAVVRRDLDRLAAAAERLNVELGLSIPFLDETLEPGAPPTVARLATLRAMRDAGFAPTVFLAPILPHLTDGDDQLDAMVGALAEAGAAHVLPTPLYLIRGVKELFLSWLARTHPDLVGTYEELYARGSRTPPAYRELVRARVERALRRHGLPVPDESTEDKFALLGKRAAPPPPAQSTLF</sequence>
<keyword evidence="6" id="KW-1185">Reference proteome</keyword>
<dbReference type="InParanoid" id="A0A545AS04"/>
<dbReference type="PANTHER" id="PTHR43432">
    <property type="entry name" value="SLR0285 PROTEIN"/>
    <property type="match status" value="1"/>
</dbReference>
<name>A0A545AS04_9ACTN</name>
<dbReference type="SUPFAM" id="SSF102114">
    <property type="entry name" value="Radical SAM enzymes"/>
    <property type="match status" value="1"/>
</dbReference>
<evidence type="ECO:0000313" key="6">
    <source>
        <dbReference type="Proteomes" id="UP000317982"/>
    </source>
</evidence>
<evidence type="ECO:0000256" key="2">
    <source>
        <dbReference type="ARBA" id="ARBA00023004"/>
    </source>
</evidence>
<dbReference type="PROSITE" id="PS51918">
    <property type="entry name" value="RADICAL_SAM"/>
    <property type="match status" value="1"/>
</dbReference>
<evidence type="ECO:0000256" key="1">
    <source>
        <dbReference type="ARBA" id="ARBA00022723"/>
    </source>
</evidence>
<dbReference type="Proteomes" id="UP000317982">
    <property type="component" value="Unassembled WGS sequence"/>
</dbReference>
<keyword evidence="3" id="KW-0411">Iron-sulfur</keyword>
<keyword evidence="2" id="KW-0408">Iron</keyword>
<protein>
    <submittedName>
        <fullName evidence="5">Radical SAM protein</fullName>
    </submittedName>
</protein>
<comment type="caution">
    <text evidence="5">The sequence shown here is derived from an EMBL/GenBank/DDBJ whole genome shotgun (WGS) entry which is preliminary data.</text>
</comment>
<dbReference type="SFLD" id="SFLDG01084">
    <property type="entry name" value="Uncharacterised_Radical_SAM_Su"/>
    <property type="match status" value="1"/>
</dbReference>
<proteinExistence type="predicted"/>
<accession>A0A545AS04</accession>
<evidence type="ECO:0000259" key="4">
    <source>
        <dbReference type="PROSITE" id="PS51918"/>
    </source>
</evidence>
<dbReference type="InterPro" id="IPR058240">
    <property type="entry name" value="rSAM_sf"/>
</dbReference>
<gene>
    <name evidence="5" type="ORF">FL583_16750</name>
</gene>
<feature type="domain" description="Radical SAM core" evidence="4">
    <location>
        <begin position="46"/>
        <end position="291"/>
    </location>
</feature>
<dbReference type="CDD" id="cd01335">
    <property type="entry name" value="Radical_SAM"/>
    <property type="match status" value="1"/>
</dbReference>
<dbReference type="PANTHER" id="PTHR43432:SF3">
    <property type="entry name" value="SLR0285 PROTEIN"/>
    <property type="match status" value="1"/>
</dbReference>
<dbReference type="Pfam" id="PF04055">
    <property type="entry name" value="Radical_SAM"/>
    <property type="match status" value="1"/>
</dbReference>
<keyword evidence="1" id="KW-0479">Metal-binding</keyword>
<dbReference type="AlphaFoldDB" id="A0A545AS04"/>
<dbReference type="GO" id="GO:0051536">
    <property type="term" value="F:iron-sulfur cluster binding"/>
    <property type="evidence" value="ECO:0007669"/>
    <property type="project" value="UniProtKB-KW"/>
</dbReference>
<dbReference type="InterPro" id="IPR007197">
    <property type="entry name" value="rSAM"/>
</dbReference>
<dbReference type="GO" id="GO:0046872">
    <property type="term" value="F:metal ion binding"/>
    <property type="evidence" value="ECO:0007669"/>
    <property type="project" value="UniProtKB-KW"/>
</dbReference>
<dbReference type="Gene3D" id="3.80.30.30">
    <property type="match status" value="1"/>
</dbReference>
<reference evidence="5 6" key="1">
    <citation type="submission" date="2019-07" db="EMBL/GenBank/DDBJ databases">
        <title>Cryptosporangium phraense sp. nov., isolated from plant litter.</title>
        <authorList>
            <person name="Suriyachadkun C."/>
        </authorList>
    </citation>
    <scope>NUCLEOTIDE SEQUENCE [LARGE SCALE GENOMIC DNA]</scope>
    <source>
        <strain evidence="5 6">A-T 5661</strain>
    </source>
</reference>
<dbReference type="OrthoDB" id="9785699at2"/>
<dbReference type="GO" id="GO:0003824">
    <property type="term" value="F:catalytic activity"/>
    <property type="evidence" value="ECO:0007669"/>
    <property type="project" value="InterPro"/>
</dbReference>
<dbReference type="InterPro" id="IPR040086">
    <property type="entry name" value="MJ0683-like"/>
</dbReference>
<dbReference type="EMBL" id="VIRS01000010">
    <property type="protein sequence ID" value="TQS44130.1"/>
    <property type="molecule type" value="Genomic_DNA"/>
</dbReference>
<evidence type="ECO:0000256" key="3">
    <source>
        <dbReference type="ARBA" id="ARBA00023014"/>
    </source>
</evidence>
<evidence type="ECO:0000313" key="5">
    <source>
        <dbReference type="EMBL" id="TQS44130.1"/>
    </source>
</evidence>